<feature type="transmembrane region" description="Helical" evidence="1">
    <location>
        <begin position="360"/>
        <end position="379"/>
    </location>
</feature>
<sequence>MSRLLRSPYGLCLLLVSAMTGLISVGYPVALEAAGFSKDKIAVFFVVDSLTAFAVALTASRPAPLRHARPLLVAALVAGAGGVALVGGRSLPLVCLGGALSMAAAVTLPLILRQIQTSPGTAPLSDSVLAAGTRWIAVAGYLAGVAGFGASASLTTRWPEWTPVHAAVPLLLAAAALAAAGTRSAAVASRTTSAGSAHEPPPPATPGLLLVAGVAALVLLKAADSVRLVYLPLFVVASGRDERLISVLFLATAAVELLVLPLLGRLGDRRPAPLLLGAAGVVGVLSFAVSAGFASLDTLLLSQLLYAPFTAALQALGPLLLGRLLVGGLPAGAGFFAALMQLGSLIGILAPLTVPGYSPGLFWIAAAFCAVAATVLLRVRSTPALSLTSPGGTR</sequence>
<gene>
    <name evidence="2" type="ORF">JOF35_008758</name>
</gene>
<dbReference type="SUPFAM" id="SSF103473">
    <property type="entry name" value="MFS general substrate transporter"/>
    <property type="match status" value="1"/>
</dbReference>
<feature type="transmembrane region" description="Helical" evidence="1">
    <location>
        <begin position="275"/>
        <end position="294"/>
    </location>
</feature>
<accession>A0ABT9L7Y4</accession>
<evidence type="ECO:0000256" key="1">
    <source>
        <dbReference type="SAM" id="Phobius"/>
    </source>
</evidence>
<feature type="transmembrane region" description="Helical" evidence="1">
    <location>
        <begin position="71"/>
        <end position="87"/>
    </location>
</feature>
<keyword evidence="1" id="KW-0472">Membrane</keyword>
<feature type="transmembrane region" description="Helical" evidence="1">
    <location>
        <begin position="133"/>
        <end position="154"/>
    </location>
</feature>
<evidence type="ECO:0000313" key="3">
    <source>
        <dbReference type="Proteomes" id="UP001234880"/>
    </source>
</evidence>
<feature type="transmembrane region" description="Helical" evidence="1">
    <location>
        <begin position="166"/>
        <end position="186"/>
    </location>
</feature>
<comment type="caution">
    <text evidence="2">The sequence shown here is derived from an EMBL/GenBank/DDBJ whole genome shotgun (WGS) entry which is preliminary data.</text>
</comment>
<feature type="transmembrane region" description="Helical" evidence="1">
    <location>
        <begin position="207"/>
        <end position="223"/>
    </location>
</feature>
<proteinExistence type="predicted"/>
<feature type="transmembrane region" description="Helical" evidence="1">
    <location>
        <begin position="243"/>
        <end position="263"/>
    </location>
</feature>
<organism evidence="2 3">
    <name type="scientific">Streptomyces demainii</name>
    <dbReference type="NCBI Taxonomy" id="588122"/>
    <lineage>
        <taxon>Bacteria</taxon>
        <taxon>Bacillati</taxon>
        <taxon>Actinomycetota</taxon>
        <taxon>Actinomycetes</taxon>
        <taxon>Kitasatosporales</taxon>
        <taxon>Streptomycetaceae</taxon>
        <taxon>Streptomyces</taxon>
    </lineage>
</organism>
<reference evidence="2 3" key="1">
    <citation type="submission" date="2023-07" db="EMBL/GenBank/DDBJ databases">
        <title>Sequencing the genomes of 1000 actinobacteria strains.</title>
        <authorList>
            <person name="Klenk H.-P."/>
        </authorList>
    </citation>
    <scope>NUCLEOTIDE SEQUENCE [LARGE SCALE GENOMIC DNA]</scope>
    <source>
        <strain evidence="2 3">DSM 41600</strain>
    </source>
</reference>
<feature type="transmembrane region" description="Helical" evidence="1">
    <location>
        <begin position="9"/>
        <end position="29"/>
    </location>
</feature>
<keyword evidence="1" id="KW-0812">Transmembrane</keyword>
<feature type="transmembrane region" description="Helical" evidence="1">
    <location>
        <begin position="333"/>
        <end position="354"/>
    </location>
</feature>
<feature type="transmembrane region" description="Helical" evidence="1">
    <location>
        <begin position="93"/>
        <end position="112"/>
    </location>
</feature>
<keyword evidence="3" id="KW-1185">Reference proteome</keyword>
<feature type="transmembrane region" description="Helical" evidence="1">
    <location>
        <begin position="41"/>
        <end position="59"/>
    </location>
</feature>
<name>A0ABT9L7Y4_9ACTN</name>
<evidence type="ECO:0000313" key="2">
    <source>
        <dbReference type="EMBL" id="MDP9616400.1"/>
    </source>
</evidence>
<feature type="transmembrane region" description="Helical" evidence="1">
    <location>
        <begin position="306"/>
        <end position="326"/>
    </location>
</feature>
<evidence type="ECO:0008006" key="4">
    <source>
        <dbReference type="Google" id="ProtNLM"/>
    </source>
</evidence>
<dbReference type="EMBL" id="JAURUE010000003">
    <property type="protein sequence ID" value="MDP9616400.1"/>
    <property type="molecule type" value="Genomic_DNA"/>
</dbReference>
<dbReference type="InterPro" id="IPR036259">
    <property type="entry name" value="MFS_trans_sf"/>
</dbReference>
<dbReference type="RefSeq" id="WP_289980144.1">
    <property type="nucleotide sequence ID" value="NZ_JAURUE010000003.1"/>
</dbReference>
<keyword evidence="1" id="KW-1133">Transmembrane helix</keyword>
<dbReference type="Proteomes" id="UP001234880">
    <property type="component" value="Unassembled WGS sequence"/>
</dbReference>
<protein>
    <recommendedName>
        <fullName evidence="4">MFS transporter</fullName>
    </recommendedName>
</protein>